<dbReference type="Gene3D" id="3.10.620.30">
    <property type="match status" value="1"/>
</dbReference>
<evidence type="ECO:0000256" key="1">
    <source>
        <dbReference type="ARBA" id="ARBA00004167"/>
    </source>
</evidence>
<dbReference type="InterPro" id="IPR006260">
    <property type="entry name" value="TonB/TolA_C"/>
</dbReference>
<comment type="caution">
    <text evidence="7">The sequence shown here is derived from an EMBL/GenBank/DDBJ whole genome shotgun (WGS) entry which is preliminary data.</text>
</comment>
<dbReference type="SUPFAM" id="SSF54001">
    <property type="entry name" value="Cysteine proteinases"/>
    <property type="match status" value="1"/>
</dbReference>
<organism evidence="7 8">
    <name type="scientific">Cellvibrio fibrivorans</name>
    <dbReference type="NCBI Taxonomy" id="126350"/>
    <lineage>
        <taxon>Bacteria</taxon>
        <taxon>Pseudomonadati</taxon>
        <taxon>Pseudomonadota</taxon>
        <taxon>Gammaproteobacteria</taxon>
        <taxon>Cellvibrionales</taxon>
        <taxon>Cellvibrionaceae</taxon>
        <taxon>Cellvibrio</taxon>
    </lineage>
</organism>
<keyword evidence="5" id="KW-0813">Transport</keyword>
<dbReference type="Gene3D" id="1.25.40.10">
    <property type="entry name" value="Tetratricopeptide repeat domain"/>
    <property type="match status" value="1"/>
</dbReference>
<sequence>MDVLIMRIKFAFLFVVLLSCEGFAIEQKDQLQVAPHASWINPQALPHVDVIPQDKINSGVYYLLVDEQLRVPQQGKNVFYSHYAEKIVNQSGLQESSQVNINYDPSYQTFTFHTLLIHRDGKPFDALPKIKYSVLQREQELENSLYDGSLTANIIISDLRVGDVVEYSYSITGDNPIHAGAFYYRFYTQWTVSLRQLYFRLLWERENELYVKTNNSALKPVIKQLGGAKEFIYQTANTEPLQTNNQTPDWYNPYGRVEISDVAHWADVVVWAQALYESAIESDGAIDQLVADIQRKHSTKEDQIEAALDAVQSQVRYLGIETGVNSHKPSKAGETWQRRYGDCKDKTVLFISLLRQMGIAAYPALVDTDDKQEIIHRLPAATAFNHVITKVELNGKNYWLDPTRQHQQSSLADIYQPDYGYALVVAPGSTSLTKMTHKRISAQIIEEELDLSGAFDKPASYRITTNYRGLQAETQRNKAAETNLRSTGDQYLNFYKGYYPTINSSAPVEFKDYPGESHFQVREAYSIANIWQTSESNQNQKYAGVYASIIETNVLKPDELHRNSPFALRYPDSITQKIQVKVRDDWGFEQETVVEDNEFFHYSSNINFDSEKNVLNLIYKYETKKDHVPAEKINEYASARKKVMDDIGYNVYQPAVAQANSFHYEDYLYWSLCVVFLLLLVLAFIGWYRDKKRQEYNLAAVFFPVSVVKFIVLSVFTFGIYLSYWFWRNWIYVKRYDNSSILPFARAFFSPFWYYPFYQALISNEQVKNRLYLPASLGLAAALALLFFVANIAANKAPAIYDVAAILVCILLVLPLVIQINRIPQKDANIYAYNSRFRWRHLLIILFFLPFMLLYIGVESGFFANTKVIDGKQLWSYHVKFMQRKGLIEEDETIQRFYSSALLDIRKDGNGFTNTSVFSYWEEEGELQHQSLPLAEVKDIELSSQEAEDSNDAVVKIYPEDGEQFILYVSKEADGHKQFYNQLKKNWSMEKVRQELRIAFPLPEDRIKYKKNNIYTMVERLVNLLYESDESGARSYALAILYESGNSVTRNYERAIYFYNKAYESGHLAAGVRLAWLLSVVDDNELLKPKRAIKIIRAVLKKQNTPANREVLAAAYAANGEFDLSIKTQSDALKDLFGVAAEKAQQRLAAYKSNQIWVESLSTHAIATEAMPVIKTPPNYPYKALDEKQEGIVLVQYDVTDSGTTTNIKVVSAEPQGYFEEEAISAAQKFVYIPSIENGVPKVTRGVKNRFTFELDD</sequence>
<feature type="transmembrane region" description="Helical" evidence="5">
    <location>
        <begin position="739"/>
        <end position="758"/>
    </location>
</feature>
<proteinExistence type="inferred from homology"/>
<feature type="transmembrane region" description="Helical" evidence="5">
    <location>
        <begin position="667"/>
        <end position="688"/>
    </location>
</feature>
<keyword evidence="8" id="KW-1185">Reference proteome</keyword>
<keyword evidence="3 5" id="KW-1133">Transmembrane helix</keyword>
<comment type="subcellular location">
    <subcellularLocation>
        <location evidence="5">Cell inner membrane</location>
        <topology evidence="5">Single-pass membrane protein</topology>
        <orientation evidence="5">Periplasmic side</orientation>
    </subcellularLocation>
    <subcellularLocation>
        <location evidence="1">Membrane</location>
        <topology evidence="1">Single-pass membrane protein</topology>
    </subcellularLocation>
</comment>
<dbReference type="InterPro" id="IPR038765">
    <property type="entry name" value="Papain-like_cys_pep_sf"/>
</dbReference>
<dbReference type="InterPro" id="IPR024618">
    <property type="entry name" value="DUF3857"/>
</dbReference>
<keyword evidence="4 5" id="KW-0472">Membrane</keyword>
<dbReference type="InterPro" id="IPR002931">
    <property type="entry name" value="Transglutaminase-like"/>
</dbReference>
<dbReference type="Pfam" id="PF01841">
    <property type="entry name" value="Transglut_core"/>
    <property type="match status" value="1"/>
</dbReference>
<comment type="similarity">
    <text evidence="5">Belongs to the TonB family.</text>
</comment>
<dbReference type="InterPro" id="IPR011990">
    <property type="entry name" value="TPR-like_helical_dom_sf"/>
</dbReference>
<keyword evidence="5" id="KW-0735">Signal-anchor</keyword>
<name>A0ABU1UW69_9GAMM</name>
<feature type="transmembrane region" description="Helical" evidence="5">
    <location>
        <begin position="799"/>
        <end position="818"/>
    </location>
</feature>
<protein>
    <recommendedName>
        <fullName evidence="5">Protein TonB</fullName>
    </recommendedName>
</protein>
<evidence type="ECO:0000256" key="3">
    <source>
        <dbReference type="ARBA" id="ARBA00022989"/>
    </source>
</evidence>
<dbReference type="NCBIfam" id="TIGR01352">
    <property type="entry name" value="tonB_Cterm"/>
    <property type="match status" value="1"/>
</dbReference>
<dbReference type="InterPro" id="IPR037682">
    <property type="entry name" value="TonB_C"/>
</dbReference>
<dbReference type="SMART" id="SM00671">
    <property type="entry name" value="SEL1"/>
    <property type="match status" value="1"/>
</dbReference>
<keyword evidence="5" id="KW-0997">Cell inner membrane</keyword>
<feature type="transmembrane region" description="Helical" evidence="5">
    <location>
        <begin position="770"/>
        <end position="793"/>
    </location>
</feature>
<evidence type="ECO:0000313" key="8">
    <source>
        <dbReference type="Proteomes" id="UP001253595"/>
    </source>
</evidence>
<dbReference type="SUPFAM" id="SSF74653">
    <property type="entry name" value="TolA/TonB C-terminal domain"/>
    <property type="match status" value="1"/>
</dbReference>
<dbReference type="PRINTS" id="PR01374">
    <property type="entry name" value="TONBPROTEIN"/>
</dbReference>
<dbReference type="SUPFAM" id="SSF81901">
    <property type="entry name" value="HCP-like"/>
    <property type="match status" value="1"/>
</dbReference>
<evidence type="ECO:0000256" key="4">
    <source>
        <dbReference type="ARBA" id="ARBA00023136"/>
    </source>
</evidence>
<comment type="caution">
    <text evidence="5">Lacks conserved residue(s) required for the propagation of feature annotation.</text>
</comment>
<dbReference type="InterPro" id="IPR003538">
    <property type="entry name" value="TonB"/>
</dbReference>
<dbReference type="RefSeq" id="WP_310070346.1">
    <property type="nucleotide sequence ID" value="NZ_JAVDVX010000002.1"/>
</dbReference>
<feature type="transmembrane region" description="Helical" evidence="5">
    <location>
        <begin position="839"/>
        <end position="858"/>
    </location>
</feature>
<dbReference type="Gene3D" id="2.60.40.3140">
    <property type="match status" value="1"/>
</dbReference>
<dbReference type="Proteomes" id="UP001253595">
    <property type="component" value="Unassembled WGS sequence"/>
</dbReference>
<dbReference type="InterPro" id="IPR006597">
    <property type="entry name" value="Sel1-like"/>
</dbReference>
<gene>
    <name evidence="7" type="ORF">J2X05_001359</name>
</gene>
<dbReference type="PROSITE" id="PS52015">
    <property type="entry name" value="TONB_CTD"/>
    <property type="match status" value="1"/>
</dbReference>
<feature type="domain" description="TonB C-terminal" evidence="6">
    <location>
        <begin position="1165"/>
        <end position="1257"/>
    </location>
</feature>
<dbReference type="Pfam" id="PF03544">
    <property type="entry name" value="TonB_C"/>
    <property type="match status" value="1"/>
</dbReference>
<reference evidence="7 8" key="1">
    <citation type="submission" date="2023-07" db="EMBL/GenBank/DDBJ databases">
        <title>Sorghum-associated microbial communities from plants grown in Nebraska, USA.</title>
        <authorList>
            <person name="Schachtman D."/>
        </authorList>
    </citation>
    <scope>NUCLEOTIDE SEQUENCE [LARGE SCALE GENOMIC DNA]</scope>
    <source>
        <strain evidence="7 8">BE190</strain>
    </source>
</reference>
<feature type="transmembrane region" description="Helical" evidence="5">
    <location>
        <begin position="700"/>
        <end position="727"/>
    </location>
</feature>
<evidence type="ECO:0000313" key="7">
    <source>
        <dbReference type="EMBL" id="MDR7089353.1"/>
    </source>
</evidence>
<dbReference type="EMBL" id="JAVDVX010000002">
    <property type="protein sequence ID" value="MDR7089353.1"/>
    <property type="molecule type" value="Genomic_DNA"/>
</dbReference>
<keyword evidence="5" id="KW-1003">Cell membrane</keyword>
<accession>A0ABU1UW69</accession>
<evidence type="ECO:0000256" key="5">
    <source>
        <dbReference type="RuleBase" id="RU362123"/>
    </source>
</evidence>
<evidence type="ECO:0000256" key="2">
    <source>
        <dbReference type="ARBA" id="ARBA00022692"/>
    </source>
</evidence>
<comment type="function">
    <text evidence="5">Interacts with outer membrane receptor proteins that carry out high-affinity binding and energy dependent uptake into the periplasmic space of specific substrates. It could act to transduce energy from the cytoplasmic membrane to specific energy-requiring processes in the outer membrane, resulting in the release into the periplasm of ligands bound by these outer membrane proteins.</text>
</comment>
<dbReference type="PROSITE" id="PS51257">
    <property type="entry name" value="PROKAR_LIPOPROTEIN"/>
    <property type="match status" value="1"/>
</dbReference>
<dbReference type="Gene3D" id="3.30.1150.10">
    <property type="match status" value="1"/>
</dbReference>
<evidence type="ECO:0000259" key="6">
    <source>
        <dbReference type="PROSITE" id="PS52015"/>
    </source>
</evidence>
<keyword evidence="2 5" id="KW-0812">Transmembrane</keyword>
<dbReference type="Pfam" id="PF12969">
    <property type="entry name" value="DUF3857"/>
    <property type="match status" value="1"/>
</dbReference>
<keyword evidence="5" id="KW-0653">Protein transport</keyword>